<evidence type="ECO:0000256" key="1">
    <source>
        <dbReference type="ARBA" id="ARBA00022737"/>
    </source>
</evidence>
<keyword evidence="1" id="KW-0677">Repeat</keyword>
<sequence length="226" mass="24801">MGSQEPATELNEAAMSYLNLLLSSIEAKDWELFNEVGIKKPKALKALANILATSNEFNGMTFLHAALRHNPPLKIVAGITKICPDAPSRRDCLNRTALHVAAGVGANVDVIRYLAMAAPETCKVQDEDGRTPLHFACDVDCQLFEGEERRRDPPSYDTVHALLCANFSSAALEDADEMSPLEYAIFSHADIRVVKLLQKAAQKHVKLMDASRKERQNQCISLNAAA</sequence>
<dbReference type="GO" id="GO:0051015">
    <property type="term" value="F:actin filament binding"/>
    <property type="evidence" value="ECO:0007669"/>
    <property type="project" value="TreeGrafter"/>
</dbReference>
<dbReference type="InterPro" id="IPR052420">
    <property type="entry name" value="Espin/Espin-like"/>
</dbReference>
<protein>
    <submittedName>
        <fullName evidence="3">Uncharacterized protein</fullName>
    </submittedName>
</protein>
<dbReference type="PANTHER" id="PTHR24153">
    <property type="entry name" value="ESPIN"/>
    <property type="match status" value="1"/>
</dbReference>
<dbReference type="Gene3D" id="1.25.40.20">
    <property type="entry name" value="Ankyrin repeat-containing domain"/>
    <property type="match status" value="1"/>
</dbReference>
<name>A0A7S2LXK3_9STRA</name>
<dbReference type="Pfam" id="PF12796">
    <property type="entry name" value="Ank_2"/>
    <property type="match status" value="1"/>
</dbReference>
<proteinExistence type="predicted"/>
<dbReference type="GO" id="GO:0005737">
    <property type="term" value="C:cytoplasm"/>
    <property type="evidence" value="ECO:0007669"/>
    <property type="project" value="TreeGrafter"/>
</dbReference>
<dbReference type="AlphaFoldDB" id="A0A7S2LXK3"/>
<accession>A0A7S2LXK3</accession>
<dbReference type="PANTHER" id="PTHR24153:SF8">
    <property type="entry name" value="FORKED, ISOFORM F"/>
    <property type="match status" value="1"/>
</dbReference>
<dbReference type="SMART" id="SM00248">
    <property type="entry name" value="ANK"/>
    <property type="match status" value="4"/>
</dbReference>
<evidence type="ECO:0000256" key="2">
    <source>
        <dbReference type="ARBA" id="ARBA00023043"/>
    </source>
</evidence>
<dbReference type="InterPro" id="IPR002110">
    <property type="entry name" value="Ankyrin_rpt"/>
</dbReference>
<dbReference type="InterPro" id="IPR036770">
    <property type="entry name" value="Ankyrin_rpt-contain_sf"/>
</dbReference>
<organism evidence="3">
    <name type="scientific">Skeletonema marinoi</name>
    <dbReference type="NCBI Taxonomy" id="267567"/>
    <lineage>
        <taxon>Eukaryota</taxon>
        <taxon>Sar</taxon>
        <taxon>Stramenopiles</taxon>
        <taxon>Ochrophyta</taxon>
        <taxon>Bacillariophyta</taxon>
        <taxon>Coscinodiscophyceae</taxon>
        <taxon>Thalassiosirophycidae</taxon>
        <taxon>Thalassiosirales</taxon>
        <taxon>Skeletonemataceae</taxon>
        <taxon>Skeletonema</taxon>
        <taxon>Skeletonema marinoi-dohrnii complex</taxon>
    </lineage>
</organism>
<gene>
    <name evidence="3" type="ORF">SMAR0320_LOCUS17143</name>
</gene>
<dbReference type="SUPFAM" id="SSF48403">
    <property type="entry name" value="Ankyrin repeat"/>
    <property type="match status" value="1"/>
</dbReference>
<reference evidence="3" key="1">
    <citation type="submission" date="2021-01" db="EMBL/GenBank/DDBJ databases">
        <authorList>
            <person name="Corre E."/>
            <person name="Pelletier E."/>
            <person name="Niang G."/>
            <person name="Scheremetjew M."/>
            <person name="Finn R."/>
            <person name="Kale V."/>
            <person name="Holt S."/>
            <person name="Cochrane G."/>
            <person name="Meng A."/>
            <person name="Brown T."/>
            <person name="Cohen L."/>
        </authorList>
    </citation>
    <scope>NUCLEOTIDE SEQUENCE</scope>
    <source>
        <strain evidence="3">SM1012Den-03</strain>
    </source>
</reference>
<evidence type="ECO:0000313" key="3">
    <source>
        <dbReference type="EMBL" id="CAD9619335.1"/>
    </source>
</evidence>
<keyword evidence="2" id="KW-0040">ANK repeat</keyword>
<dbReference type="EMBL" id="HBGZ01024171">
    <property type="protein sequence ID" value="CAD9619335.1"/>
    <property type="molecule type" value="Transcribed_RNA"/>
</dbReference>
<dbReference type="GO" id="GO:0051017">
    <property type="term" value="P:actin filament bundle assembly"/>
    <property type="evidence" value="ECO:0007669"/>
    <property type="project" value="TreeGrafter"/>
</dbReference>